<proteinExistence type="predicted"/>
<dbReference type="Proteomes" id="UP001342418">
    <property type="component" value="Plasmid p1536_1"/>
</dbReference>
<keyword evidence="3" id="KW-1185">Reference proteome</keyword>
<keyword evidence="1" id="KW-1133">Transmembrane helix</keyword>
<feature type="transmembrane region" description="Helical" evidence="1">
    <location>
        <begin position="20"/>
        <end position="53"/>
    </location>
</feature>
<keyword evidence="1" id="KW-0472">Membrane</keyword>
<keyword evidence="2" id="KW-0614">Plasmid</keyword>
<dbReference type="Pfam" id="PF01066">
    <property type="entry name" value="CDP-OH_P_transf"/>
    <property type="match status" value="1"/>
</dbReference>
<organism evidence="2 3">
    <name type="scientific">Nitratireductor thuwali</name>
    <dbReference type="NCBI Taxonomy" id="2267699"/>
    <lineage>
        <taxon>Bacteria</taxon>
        <taxon>Pseudomonadati</taxon>
        <taxon>Pseudomonadota</taxon>
        <taxon>Alphaproteobacteria</taxon>
        <taxon>Hyphomicrobiales</taxon>
        <taxon>Phyllobacteriaceae</taxon>
        <taxon>Nitratireductor</taxon>
    </lineage>
</organism>
<feature type="transmembrane region" description="Helical" evidence="1">
    <location>
        <begin position="104"/>
        <end position="122"/>
    </location>
</feature>
<gene>
    <name evidence="2" type="ORF">NTH_04178</name>
</gene>
<dbReference type="EMBL" id="CP030942">
    <property type="protein sequence ID" value="UUP19666.1"/>
    <property type="molecule type" value="Genomic_DNA"/>
</dbReference>
<name>A0ABY5MQS5_9HYPH</name>
<evidence type="ECO:0000256" key="1">
    <source>
        <dbReference type="SAM" id="Phobius"/>
    </source>
</evidence>
<reference evidence="2 3" key="1">
    <citation type="submission" date="2018-07" db="EMBL/GenBank/DDBJ databases">
        <title>Genome sequence of Nitratireductor thuwali#1536.</title>
        <authorList>
            <person name="Michoud G."/>
            <person name="Merlino G."/>
            <person name="Sefrji F.O."/>
            <person name="Daffonchio D."/>
        </authorList>
    </citation>
    <scope>NUCLEOTIDE SEQUENCE [LARGE SCALE GENOMIC DNA]</scope>
    <source>
        <strain evidence="2 3">Nit1536</strain>
        <plasmid evidence="2 3">p1536_1</plasmid>
    </source>
</reference>
<protein>
    <recommendedName>
        <fullName evidence="4">CDP-alcohol phosphatidyltransferase</fullName>
    </recommendedName>
</protein>
<dbReference type="InterPro" id="IPR000462">
    <property type="entry name" value="CDP-OH_P_trans"/>
</dbReference>
<dbReference type="PROSITE" id="PS51257">
    <property type="entry name" value="PROKAR_LIPOPROTEIN"/>
    <property type="match status" value="1"/>
</dbReference>
<sequence length="205" mass="21380">MQLRNALPILGSLEDGPNLMTFAGALAAMAACYCALNGALAAALTFALWAHVADSFDGLLARRQPGRTPEMQQIGKQMDSHADFLAGSGFPLIFLIVLGKGDPIALAGGFLLCAAGLLRLSYFNVHGLKDGAFLGLPLPHNILVLTATYWASLLVAPQAQPVLVGSAAILTAFLHVAPFPFPKMNMGAVVVTLILALGLSLATFL</sequence>
<feature type="transmembrane region" description="Helical" evidence="1">
    <location>
        <begin position="81"/>
        <end position="98"/>
    </location>
</feature>
<feature type="transmembrane region" description="Helical" evidence="1">
    <location>
        <begin position="186"/>
        <end position="204"/>
    </location>
</feature>
<dbReference type="RefSeq" id="WP_338532126.1">
    <property type="nucleotide sequence ID" value="NZ_CP030942.1"/>
</dbReference>
<evidence type="ECO:0008006" key="4">
    <source>
        <dbReference type="Google" id="ProtNLM"/>
    </source>
</evidence>
<evidence type="ECO:0000313" key="2">
    <source>
        <dbReference type="EMBL" id="UUP19666.1"/>
    </source>
</evidence>
<feature type="transmembrane region" description="Helical" evidence="1">
    <location>
        <begin position="134"/>
        <end position="156"/>
    </location>
</feature>
<geneLocation type="plasmid" evidence="2 3">
    <name>p1536_1</name>
</geneLocation>
<feature type="transmembrane region" description="Helical" evidence="1">
    <location>
        <begin position="162"/>
        <end position="179"/>
    </location>
</feature>
<dbReference type="InterPro" id="IPR043130">
    <property type="entry name" value="CDP-OH_PTrfase_TM_dom"/>
</dbReference>
<evidence type="ECO:0000313" key="3">
    <source>
        <dbReference type="Proteomes" id="UP001342418"/>
    </source>
</evidence>
<keyword evidence="1" id="KW-0812">Transmembrane</keyword>
<accession>A0ABY5MQS5</accession>
<dbReference type="Gene3D" id="1.20.120.1760">
    <property type="match status" value="1"/>
</dbReference>